<keyword evidence="2" id="KW-1133">Transmembrane helix</keyword>
<keyword evidence="2" id="KW-0812">Transmembrane</keyword>
<feature type="transmembrane region" description="Helical" evidence="2">
    <location>
        <begin position="28"/>
        <end position="48"/>
    </location>
</feature>
<name>A0A430LNA1_9HYPO</name>
<dbReference type="Proteomes" id="UP000287124">
    <property type="component" value="Unassembled WGS sequence"/>
</dbReference>
<protein>
    <submittedName>
        <fullName evidence="3">Uncharacterized protein</fullName>
    </submittedName>
</protein>
<comment type="caution">
    <text evidence="3">The sequence shown here is derived from an EMBL/GenBank/DDBJ whole genome shotgun (WGS) entry which is preliminary data.</text>
</comment>
<accession>A0A430LNA1</accession>
<feature type="region of interest" description="Disordered" evidence="1">
    <location>
        <begin position="77"/>
        <end position="96"/>
    </location>
</feature>
<sequence length="127" mass="14230">MPHRWNSFCKSLKACYTSLEPLDIPLKIIGFFLKAVGLFIGYTVGLYIDLARRAASVLDRLGHKFLSLKHPFTSKVPRSCTHNKARDEHRDSKYQGHESIKIGISPFAGASHTQNTRFKAGSAQKEA</sequence>
<feature type="region of interest" description="Disordered" evidence="1">
    <location>
        <begin position="105"/>
        <end position="127"/>
    </location>
</feature>
<organism evidence="3 4">
    <name type="scientific">Fusarium euwallaceae</name>
    <dbReference type="NCBI Taxonomy" id="1147111"/>
    <lineage>
        <taxon>Eukaryota</taxon>
        <taxon>Fungi</taxon>
        <taxon>Dikarya</taxon>
        <taxon>Ascomycota</taxon>
        <taxon>Pezizomycotina</taxon>
        <taxon>Sordariomycetes</taxon>
        <taxon>Hypocreomycetidae</taxon>
        <taxon>Hypocreales</taxon>
        <taxon>Nectriaceae</taxon>
        <taxon>Fusarium</taxon>
        <taxon>Fusarium solani species complex</taxon>
    </lineage>
</organism>
<keyword evidence="4" id="KW-1185">Reference proteome</keyword>
<reference evidence="3 4" key="1">
    <citation type="submission" date="2017-06" db="EMBL/GenBank/DDBJ databases">
        <title>Comparative genomic analysis of Ambrosia Fusariam Clade fungi.</title>
        <authorList>
            <person name="Stajich J.E."/>
            <person name="Carrillo J."/>
            <person name="Kijimoto T."/>
            <person name="Eskalen A."/>
            <person name="O'Donnell K."/>
            <person name="Kasson M."/>
        </authorList>
    </citation>
    <scope>NUCLEOTIDE SEQUENCE [LARGE SCALE GENOMIC DNA]</scope>
    <source>
        <strain evidence="3 4">UCR1854</strain>
    </source>
</reference>
<evidence type="ECO:0000256" key="1">
    <source>
        <dbReference type="SAM" id="MobiDB-lite"/>
    </source>
</evidence>
<evidence type="ECO:0000313" key="3">
    <source>
        <dbReference type="EMBL" id="RTE77196.1"/>
    </source>
</evidence>
<feature type="compositionally biased region" description="Basic and acidic residues" evidence="1">
    <location>
        <begin position="84"/>
        <end position="96"/>
    </location>
</feature>
<keyword evidence="2" id="KW-0472">Membrane</keyword>
<gene>
    <name evidence="3" type="ORF">BHE90_008324</name>
</gene>
<evidence type="ECO:0000313" key="4">
    <source>
        <dbReference type="Proteomes" id="UP000287124"/>
    </source>
</evidence>
<evidence type="ECO:0000256" key="2">
    <source>
        <dbReference type="SAM" id="Phobius"/>
    </source>
</evidence>
<proteinExistence type="predicted"/>
<dbReference type="AlphaFoldDB" id="A0A430LNA1"/>
<dbReference type="EMBL" id="MIKF01000128">
    <property type="protein sequence ID" value="RTE77196.1"/>
    <property type="molecule type" value="Genomic_DNA"/>
</dbReference>